<dbReference type="InterPro" id="IPR001296">
    <property type="entry name" value="Glyco_trans_1"/>
</dbReference>
<keyword evidence="4" id="KW-0808">Transferase</keyword>
<reference evidence="5 6" key="1">
    <citation type="submission" date="2017-04" db="EMBL/GenBank/DDBJ databases">
        <title>Function of individual gut microbiota members based on whole genome sequencing of pure cultures obtained from chicken caecum.</title>
        <authorList>
            <person name="Medvecky M."/>
            <person name="Cejkova D."/>
            <person name="Polansky O."/>
            <person name="Karasova D."/>
            <person name="Kubasova T."/>
            <person name="Cizek A."/>
            <person name="Rychlik I."/>
        </authorList>
    </citation>
    <scope>NUCLEOTIDE SEQUENCE [LARGE SCALE GENOMIC DNA]</scope>
    <source>
        <strain evidence="6">An189</strain>
        <strain evidence="5">An43</strain>
    </source>
</reference>
<feature type="domain" description="Glycosyl transferase family 1" evidence="1">
    <location>
        <begin position="182"/>
        <end position="340"/>
    </location>
</feature>
<accession>A0A1Y4JLK5</accession>
<comment type="caution">
    <text evidence="4">The sequence shown here is derived from an EMBL/GenBank/DDBJ whole genome shotgun (WGS) entry which is preliminary data.</text>
</comment>
<evidence type="ECO:0000313" key="5">
    <source>
        <dbReference type="Proteomes" id="UP000195386"/>
    </source>
</evidence>
<dbReference type="Gene3D" id="3.40.50.2000">
    <property type="entry name" value="Glycogen Phosphorylase B"/>
    <property type="match status" value="2"/>
</dbReference>
<evidence type="ECO:0000313" key="3">
    <source>
        <dbReference type="EMBL" id="OUO01737.1"/>
    </source>
</evidence>
<dbReference type="PANTHER" id="PTHR12526">
    <property type="entry name" value="GLYCOSYLTRANSFERASE"/>
    <property type="match status" value="1"/>
</dbReference>
<organism evidence="4 6">
    <name type="scientific">Bacteroides clarus</name>
    <dbReference type="NCBI Taxonomy" id="626929"/>
    <lineage>
        <taxon>Bacteria</taxon>
        <taxon>Pseudomonadati</taxon>
        <taxon>Bacteroidota</taxon>
        <taxon>Bacteroidia</taxon>
        <taxon>Bacteroidales</taxon>
        <taxon>Bacteroidaceae</taxon>
        <taxon>Bacteroides</taxon>
    </lineage>
</organism>
<evidence type="ECO:0000259" key="2">
    <source>
        <dbReference type="Pfam" id="PF13439"/>
    </source>
</evidence>
<dbReference type="Proteomes" id="UP000195386">
    <property type="component" value="Unassembled WGS sequence"/>
</dbReference>
<dbReference type="RefSeq" id="WP_087413463.1">
    <property type="nucleotide sequence ID" value="NZ_CALIXP010000068.1"/>
</dbReference>
<dbReference type="EMBL" id="NFII01000004">
    <property type="protein sequence ID" value="OUO01737.1"/>
    <property type="molecule type" value="Genomic_DNA"/>
</dbReference>
<name>A0A1Y4JLK5_9BACE</name>
<gene>
    <name evidence="4" type="ORF">B5F24_15470</name>
    <name evidence="3" type="ORF">B5F97_05790</name>
</gene>
<sequence>MKILHYIPSVGKMGGGVSSYLQLLSHDMGQLVDLKIVCHHTSDELTFTNCTIHYIEGNIRRPFKMKCEFCAILDKFKPDVVHVNGCWMLQCSWVVFWAKAKGYPVALSPHGMLEPWDIRKNYWTKKLPALLLYQKRSVKMSNILIATAESEKNNLLSLDYNSNVVIVPNGLMIDGIEVKKSWDEKKQILFLALYRRNKGIDFLMQAIAQIKEQLVGWKVVVAGIESDYTVEVLKNMANDLGISSVVDVVGALYGEDKWEAYRSSDVFVLPTLNENFGIVIAESFLCGTPVITTKGAPWSIIEQNHCGWWIDRTIDDLVNAIQEAIRIPIQERKEMGLRGRDLIIRNFASNVVAKRMVEVYNTIIRK</sequence>
<protein>
    <submittedName>
        <fullName evidence="4">Glycosyl transferase</fullName>
    </submittedName>
</protein>
<evidence type="ECO:0000259" key="1">
    <source>
        <dbReference type="Pfam" id="PF00534"/>
    </source>
</evidence>
<evidence type="ECO:0000313" key="4">
    <source>
        <dbReference type="EMBL" id="OUP32100.1"/>
    </source>
</evidence>
<dbReference type="SUPFAM" id="SSF53756">
    <property type="entry name" value="UDP-Glycosyltransferase/glycogen phosphorylase"/>
    <property type="match status" value="1"/>
</dbReference>
<dbReference type="InterPro" id="IPR028098">
    <property type="entry name" value="Glyco_trans_4-like_N"/>
</dbReference>
<dbReference type="Pfam" id="PF00534">
    <property type="entry name" value="Glycos_transf_1"/>
    <property type="match status" value="1"/>
</dbReference>
<dbReference type="EMBL" id="NFKE01000015">
    <property type="protein sequence ID" value="OUP32100.1"/>
    <property type="molecule type" value="Genomic_DNA"/>
</dbReference>
<dbReference type="Proteomes" id="UP000196587">
    <property type="component" value="Unassembled WGS sequence"/>
</dbReference>
<dbReference type="GO" id="GO:0016757">
    <property type="term" value="F:glycosyltransferase activity"/>
    <property type="evidence" value="ECO:0007669"/>
    <property type="project" value="InterPro"/>
</dbReference>
<reference evidence="4" key="2">
    <citation type="journal article" date="2018" name="BMC Genomics">
        <title>Whole genome sequencing and function prediction of 133 gut anaerobes isolated from chicken caecum in pure cultures.</title>
        <authorList>
            <person name="Medvecky M."/>
            <person name="Cejkova D."/>
            <person name="Polansky O."/>
            <person name="Karasova D."/>
            <person name="Kubasova T."/>
            <person name="Cizek A."/>
            <person name="Rychlik I."/>
        </authorList>
    </citation>
    <scope>NUCLEOTIDE SEQUENCE</scope>
    <source>
        <strain evidence="4">An189</strain>
        <strain evidence="3">An43</strain>
    </source>
</reference>
<evidence type="ECO:0000313" key="6">
    <source>
        <dbReference type="Proteomes" id="UP000196587"/>
    </source>
</evidence>
<proteinExistence type="predicted"/>
<dbReference type="Pfam" id="PF13439">
    <property type="entry name" value="Glyco_transf_4"/>
    <property type="match status" value="1"/>
</dbReference>
<feature type="domain" description="Glycosyltransferase subfamily 4-like N-terminal" evidence="2">
    <location>
        <begin position="15"/>
        <end position="171"/>
    </location>
</feature>
<dbReference type="AlphaFoldDB" id="A0A1Y4JLK5"/>